<dbReference type="RefSeq" id="XP_010277051.1">
    <property type="nucleotide sequence ID" value="XM_010278749.1"/>
</dbReference>
<dbReference type="OrthoDB" id="4691307at2759"/>
<dbReference type="PRINTS" id="PR00019">
    <property type="entry name" value="LEURICHRPT"/>
</dbReference>
<dbReference type="GeneID" id="104611611"/>
<dbReference type="Pfam" id="PF13855">
    <property type="entry name" value="LRR_8"/>
    <property type="match status" value="1"/>
</dbReference>
<dbReference type="eggNOG" id="KOG0619">
    <property type="taxonomic scope" value="Eukaryota"/>
</dbReference>
<dbReference type="OMA" id="HRNCIAN"/>
<dbReference type="GO" id="GO:0016020">
    <property type="term" value="C:membrane"/>
    <property type="evidence" value="ECO:0007669"/>
    <property type="project" value="UniProtKB-SubCell"/>
</dbReference>
<evidence type="ECO:0000256" key="3">
    <source>
        <dbReference type="ARBA" id="ARBA00022614"/>
    </source>
</evidence>
<dbReference type="InParanoid" id="A0A1U8B7N4"/>
<dbReference type="AlphaFoldDB" id="A0A1U8B7N4"/>
<dbReference type="InterPro" id="IPR001611">
    <property type="entry name" value="Leu-rich_rpt"/>
</dbReference>
<dbReference type="Proteomes" id="UP000189703">
    <property type="component" value="Unplaced"/>
</dbReference>
<dbReference type="Gene3D" id="3.80.10.10">
    <property type="entry name" value="Ribonuclease Inhibitor"/>
    <property type="match status" value="2"/>
</dbReference>
<gene>
    <name evidence="10" type="primary">LOC104611611</name>
</gene>
<dbReference type="InterPro" id="IPR032675">
    <property type="entry name" value="LRR_dom_sf"/>
</dbReference>
<evidence type="ECO:0000256" key="4">
    <source>
        <dbReference type="ARBA" id="ARBA00022692"/>
    </source>
</evidence>
<evidence type="ECO:0000256" key="1">
    <source>
        <dbReference type="ARBA" id="ARBA00004167"/>
    </source>
</evidence>
<comment type="subcellular location">
    <subcellularLocation>
        <location evidence="1">Membrane</location>
        <topology evidence="1">Single-pass membrane protein</topology>
    </subcellularLocation>
</comment>
<keyword evidence="4 8" id="KW-0812">Transmembrane</keyword>
<dbReference type="Pfam" id="PF00560">
    <property type="entry name" value="LRR_1"/>
    <property type="match status" value="3"/>
</dbReference>
<dbReference type="PROSITE" id="PS51450">
    <property type="entry name" value="LRR"/>
    <property type="match status" value="1"/>
</dbReference>
<proteinExistence type="inferred from homology"/>
<feature type="transmembrane region" description="Helical" evidence="8">
    <location>
        <begin position="491"/>
        <end position="514"/>
    </location>
</feature>
<organism evidence="9 10">
    <name type="scientific">Nelumbo nucifera</name>
    <name type="common">Sacred lotus</name>
    <dbReference type="NCBI Taxonomy" id="4432"/>
    <lineage>
        <taxon>Eukaryota</taxon>
        <taxon>Viridiplantae</taxon>
        <taxon>Streptophyta</taxon>
        <taxon>Embryophyta</taxon>
        <taxon>Tracheophyta</taxon>
        <taxon>Spermatophyta</taxon>
        <taxon>Magnoliopsida</taxon>
        <taxon>Proteales</taxon>
        <taxon>Nelumbonaceae</taxon>
        <taxon>Nelumbo</taxon>
    </lineage>
</organism>
<comment type="similarity">
    <text evidence="2">Belongs to the RLP family.</text>
</comment>
<evidence type="ECO:0000313" key="10">
    <source>
        <dbReference type="RefSeq" id="XP_010277051.1"/>
    </source>
</evidence>
<dbReference type="InterPro" id="IPR003591">
    <property type="entry name" value="Leu-rich_rpt_typical-subtyp"/>
</dbReference>
<keyword evidence="3" id="KW-0433">Leucine-rich repeat</keyword>
<evidence type="ECO:0000256" key="2">
    <source>
        <dbReference type="ARBA" id="ARBA00009592"/>
    </source>
</evidence>
<dbReference type="PANTHER" id="PTHR48062:SF51">
    <property type="entry name" value="LRR RECEPTOR-LIKE SERINE_THREONINE-PROTEIN KINASE ERL1"/>
    <property type="match status" value="1"/>
</dbReference>
<reference evidence="10" key="1">
    <citation type="submission" date="2025-08" db="UniProtKB">
        <authorList>
            <consortium name="RefSeq"/>
        </authorList>
    </citation>
    <scope>IDENTIFICATION</scope>
</reference>
<evidence type="ECO:0000256" key="6">
    <source>
        <dbReference type="ARBA" id="ARBA00022989"/>
    </source>
</evidence>
<evidence type="ECO:0000256" key="5">
    <source>
        <dbReference type="ARBA" id="ARBA00022737"/>
    </source>
</evidence>
<dbReference type="SUPFAM" id="SSF52058">
    <property type="entry name" value="L domain-like"/>
    <property type="match status" value="2"/>
</dbReference>
<dbReference type="PANTHER" id="PTHR48062">
    <property type="entry name" value="RECEPTOR-LIKE PROTEIN 14"/>
    <property type="match status" value="1"/>
</dbReference>
<dbReference type="KEGG" id="nnu:104611611"/>
<accession>A0A1U8B7N4</accession>
<dbReference type="InterPro" id="IPR051502">
    <property type="entry name" value="RLP_Defense_Trigger"/>
</dbReference>
<keyword evidence="7 8" id="KW-0472">Membrane</keyword>
<dbReference type="SMART" id="SM00369">
    <property type="entry name" value="LRR_TYP"/>
    <property type="match status" value="5"/>
</dbReference>
<name>A0A1U8B7N4_NELNU</name>
<evidence type="ECO:0000256" key="8">
    <source>
        <dbReference type="SAM" id="Phobius"/>
    </source>
</evidence>
<evidence type="ECO:0000313" key="9">
    <source>
        <dbReference type="Proteomes" id="UP000189703"/>
    </source>
</evidence>
<keyword evidence="5" id="KW-0677">Repeat</keyword>
<keyword evidence="9" id="KW-1185">Reference proteome</keyword>
<keyword evidence="6 8" id="KW-1133">Transmembrane helix</keyword>
<dbReference type="FunFam" id="3.80.10.10:FF:000095">
    <property type="entry name" value="LRR receptor-like serine/threonine-protein kinase GSO1"/>
    <property type="match status" value="1"/>
</dbReference>
<evidence type="ECO:0000256" key="7">
    <source>
        <dbReference type="ARBA" id="ARBA00023136"/>
    </source>
</evidence>
<protein>
    <submittedName>
        <fullName evidence="10">Phytosulfokine receptor 1-like</fullName>
    </submittedName>
</protein>
<sequence length="534" mass="58938">MRGRLKDFCNLKSLTILALSGNLINGDIPLCLGSMQSLKVLALSGNQLQGSIPPSVINNLTNLRTIMLGDNDFQGVLSFSMFANLSELLTIESSGNHKLEIETETTRTWVPSFQLEFLGLRGCPLNKRSGGNIPSFIFNQSRIDILDLSGTSLRGNIPSSLLYNSSLGMLLLAGNLLDANINLLFPSIKALDMSRNAFHGGIPESISKISLMLRGNAFTGNIPQFLSNHTGLFVLDIGNNQFYGNIPSGLYELPLIGAVLLDENGLEGQIPIQFCQIQSLQFIDLSSNHLSGEIPSCINNVTTWKDDQPSMFPSAVIQYKDISLNWPIIDFTTKERKNTYISQPLYLMTGINLASNQLMGSIPSEIGNLKMLHSLNLSNNLITGPLPVSIGNMENLESLDLSRNHLTGTIPPEMVQLNSLAIFNVSFNNLSGRIPNEKQFKTFDQNSYLGNPGLCGQPLERNCSSDFPTPANREEEEGGDEDESGILNNQMIFYSFIAISFTLGFWVVIGPLLFCKRWRWAYFGFLDRLIDCCL</sequence>